<evidence type="ECO:0000259" key="9">
    <source>
        <dbReference type="Pfam" id="PF02863"/>
    </source>
</evidence>
<keyword evidence="4 7" id="KW-0805">Transcription regulation</keyword>
<sequence>MSNLEKSLRHEVILDIIESKCICKQEELIIELKECGINVTQATLSRDLHEMNIIRKSFENHEHRYIVTKEDKFIKKFKNIFKSSVRSISMQEYFISVNTLDGMASLIGEFIDRLGDGRIAGTVAKKNHILVLCRSVNATQQIFKELDSLRV</sequence>
<dbReference type="GeneID" id="93000536"/>
<dbReference type="SMR" id="A0A0H2YPN0"/>
<dbReference type="PaxDb" id="195103-CPF_0165"/>
<dbReference type="Pfam" id="PF01316">
    <property type="entry name" value="Arg_repressor"/>
    <property type="match status" value="1"/>
</dbReference>
<evidence type="ECO:0000313" key="10">
    <source>
        <dbReference type="EMBL" id="ABG82752.1"/>
    </source>
</evidence>
<dbReference type="EMBL" id="CP000246">
    <property type="protein sequence ID" value="ABG82752.1"/>
    <property type="molecule type" value="Genomic_DNA"/>
</dbReference>
<dbReference type="HOGENOM" id="CLU_097103_3_0_9"/>
<keyword evidence="7" id="KW-0028">Amino-acid biosynthesis</keyword>
<dbReference type="SUPFAM" id="SSF46785">
    <property type="entry name" value="Winged helix' DNA-binding domain"/>
    <property type="match status" value="1"/>
</dbReference>
<dbReference type="GO" id="GO:1900079">
    <property type="term" value="P:regulation of arginine biosynthetic process"/>
    <property type="evidence" value="ECO:0007669"/>
    <property type="project" value="UniProtKB-UniRule"/>
</dbReference>
<evidence type="ECO:0000256" key="1">
    <source>
        <dbReference type="ARBA" id="ARBA00004496"/>
    </source>
</evidence>
<dbReference type="Proteomes" id="UP000001823">
    <property type="component" value="Chromosome"/>
</dbReference>
<dbReference type="SUPFAM" id="SSF55252">
    <property type="entry name" value="C-terminal domain of arginine repressor"/>
    <property type="match status" value="1"/>
</dbReference>
<evidence type="ECO:0000313" key="11">
    <source>
        <dbReference type="Proteomes" id="UP000001823"/>
    </source>
</evidence>
<gene>
    <name evidence="7 10" type="primary">argR</name>
    <name evidence="10" type="ordered locus">CPF_0165</name>
</gene>
<organism evidence="10 11">
    <name type="scientific">Clostridium perfringens (strain ATCC 13124 / DSM 756 / JCM 1290 / NCIMB 6125 / NCTC 8237 / Type A)</name>
    <dbReference type="NCBI Taxonomy" id="195103"/>
    <lineage>
        <taxon>Bacteria</taxon>
        <taxon>Bacillati</taxon>
        <taxon>Bacillota</taxon>
        <taxon>Clostridia</taxon>
        <taxon>Eubacteriales</taxon>
        <taxon>Clostridiaceae</taxon>
        <taxon>Clostridium</taxon>
    </lineage>
</organism>
<evidence type="ECO:0000259" key="8">
    <source>
        <dbReference type="Pfam" id="PF01316"/>
    </source>
</evidence>
<dbReference type="InterPro" id="IPR036390">
    <property type="entry name" value="WH_DNA-bd_sf"/>
</dbReference>
<keyword evidence="5 7" id="KW-0238">DNA-binding</keyword>
<comment type="subcellular location">
    <subcellularLocation>
        <location evidence="1 7">Cytoplasm</location>
    </subcellularLocation>
</comment>
<keyword evidence="3 7" id="KW-0963">Cytoplasm</keyword>
<dbReference type="AlphaFoldDB" id="A0A0H2YPN0"/>
<dbReference type="InterPro" id="IPR036388">
    <property type="entry name" value="WH-like_DNA-bd_sf"/>
</dbReference>
<keyword evidence="11" id="KW-1185">Reference proteome</keyword>
<dbReference type="PANTHER" id="PTHR34471:SF1">
    <property type="entry name" value="ARGININE REPRESSOR"/>
    <property type="match status" value="1"/>
</dbReference>
<dbReference type="PANTHER" id="PTHR34471">
    <property type="entry name" value="ARGININE REPRESSOR"/>
    <property type="match status" value="1"/>
</dbReference>
<protein>
    <recommendedName>
        <fullName evidence="7">Arginine repressor</fullName>
    </recommendedName>
</protein>
<keyword evidence="7" id="KW-0055">Arginine biosynthesis</keyword>
<dbReference type="GO" id="GO:0006526">
    <property type="term" value="P:L-arginine biosynthetic process"/>
    <property type="evidence" value="ECO:0007669"/>
    <property type="project" value="UniProtKB-UniPathway"/>
</dbReference>
<evidence type="ECO:0000256" key="2">
    <source>
        <dbReference type="ARBA" id="ARBA00008316"/>
    </source>
</evidence>
<evidence type="ECO:0000256" key="6">
    <source>
        <dbReference type="ARBA" id="ARBA00023163"/>
    </source>
</evidence>
<feature type="domain" description="Arginine repressor C-terminal" evidence="9">
    <location>
        <begin position="81"/>
        <end position="147"/>
    </location>
</feature>
<keyword evidence="6 7" id="KW-0804">Transcription</keyword>
<evidence type="ECO:0000256" key="7">
    <source>
        <dbReference type="HAMAP-Rule" id="MF_00173"/>
    </source>
</evidence>
<dbReference type="STRING" id="195103.CPF_0165"/>
<comment type="similarity">
    <text evidence="2 7">Belongs to the ArgR family.</text>
</comment>
<comment type="pathway">
    <text evidence="7">Amino-acid biosynthesis; L-arginine biosynthesis [regulation].</text>
</comment>
<dbReference type="HAMAP" id="MF_00173">
    <property type="entry name" value="Arg_repressor"/>
    <property type="match status" value="1"/>
</dbReference>
<proteinExistence type="inferred from homology"/>
<evidence type="ECO:0000256" key="3">
    <source>
        <dbReference type="ARBA" id="ARBA00022490"/>
    </source>
</evidence>
<dbReference type="UniPathway" id="UPA00068"/>
<dbReference type="GO" id="GO:0003700">
    <property type="term" value="F:DNA-binding transcription factor activity"/>
    <property type="evidence" value="ECO:0007669"/>
    <property type="project" value="UniProtKB-UniRule"/>
</dbReference>
<evidence type="ECO:0000256" key="4">
    <source>
        <dbReference type="ARBA" id="ARBA00023015"/>
    </source>
</evidence>
<dbReference type="KEGG" id="cpf:CPF_0165"/>
<feature type="domain" description="Arginine repressor DNA-binding" evidence="8">
    <location>
        <begin position="5"/>
        <end position="73"/>
    </location>
</feature>
<dbReference type="InterPro" id="IPR020900">
    <property type="entry name" value="Arg_repress_DNA-bd"/>
</dbReference>
<dbReference type="InterPro" id="IPR020899">
    <property type="entry name" value="Arg_repress_C"/>
</dbReference>
<dbReference type="GO" id="GO:0051259">
    <property type="term" value="P:protein complex oligomerization"/>
    <property type="evidence" value="ECO:0007669"/>
    <property type="project" value="InterPro"/>
</dbReference>
<dbReference type="InterPro" id="IPR001669">
    <property type="entry name" value="Arg_repress"/>
</dbReference>
<dbReference type="GO" id="GO:0034618">
    <property type="term" value="F:arginine binding"/>
    <property type="evidence" value="ECO:0007669"/>
    <property type="project" value="InterPro"/>
</dbReference>
<dbReference type="GO" id="GO:0003677">
    <property type="term" value="F:DNA binding"/>
    <property type="evidence" value="ECO:0007669"/>
    <property type="project" value="UniProtKB-KW"/>
</dbReference>
<dbReference type="GO" id="GO:0005737">
    <property type="term" value="C:cytoplasm"/>
    <property type="evidence" value="ECO:0007669"/>
    <property type="project" value="UniProtKB-SubCell"/>
</dbReference>
<keyword evidence="7" id="KW-0678">Repressor</keyword>
<evidence type="ECO:0000256" key="5">
    <source>
        <dbReference type="ARBA" id="ARBA00023125"/>
    </source>
</evidence>
<reference evidence="10 11" key="1">
    <citation type="journal article" date="2006" name="Genome Res.">
        <title>Skewed genomic variability in strains of the toxigenic bacterial pathogen, Clostridium perfringens.</title>
        <authorList>
            <person name="Myers G.S."/>
            <person name="Rasko D.A."/>
            <person name="Cheung J.K."/>
            <person name="Ravel J."/>
            <person name="Seshadri R."/>
            <person name="Deboy R.T."/>
            <person name="Ren Q."/>
            <person name="Varga J."/>
            <person name="Awad M.M."/>
            <person name="Brinkac L.M."/>
            <person name="Daugherty S.C."/>
            <person name="Haft D.H."/>
            <person name="Dodson R.J."/>
            <person name="Madupu R."/>
            <person name="Nelson W.C."/>
            <person name="Rosovitz M.J."/>
            <person name="Sullivan S.A."/>
            <person name="Khouri H."/>
            <person name="Dimitrov G.I."/>
            <person name="Watkins K.L."/>
            <person name="Mulligan S."/>
            <person name="Benton J."/>
            <person name="Radune D."/>
            <person name="Fisher D.J."/>
            <person name="Atkins H.S."/>
            <person name="Hiscox T."/>
            <person name="Jost B.H."/>
            <person name="Billington S.J."/>
            <person name="Songer J.G."/>
            <person name="McClane B.A."/>
            <person name="Titball R.W."/>
            <person name="Rood J.I."/>
            <person name="Melville S.B."/>
            <person name="Paulsen I.T."/>
        </authorList>
    </citation>
    <scope>NUCLEOTIDE SEQUENCE [LARGE SCALE GENOMIC DNA]</scope>
    <source>
        <strain evidence="11">ATCC 13124 / DSM 756 / JCM 1290 / NCIMB 6125 / NCTC 8237 / S 107 / Type A</strain>
    </source>
</reference>
<dbReference type="InterPro" id="IPR036251">
    <property type="entry name" value="Arg_repress_C_sf"/>
</dbReference>
<dbReference type="RefSeq" id="WP_003457490.1">
    <property type="nucleotide sequence ID" value="NC_008261.1"/>
</dbReference>
<name>A0A0H2YPN0_CLOP1</name>
<comment type="function">
    <text evidence="7">Regulates arginine biosynthesis genes.</text>
</comment>
<accession>A0A0H2YPN0</accession>
<dbReference type="Gene3D" id="1.10.10.10">
    <property type="entry name" value="Winged helix-like DNA-binding domain superfamily/Winged helix DNA-binding domain"/>
    <property type="match status" value="1"/>
</dbReference>
<dbReference type="Pfam" id="PF02863">
    <property type="entry name" value="Arg_repressor_C"/>
    <property type="match status" value="1"/>
</dbReference>
<dbReference type="PRINTS" id="PR01467">
    <property type="entry name" value="ARGREPRESSOR"/>
</dbReference>
<dbReference type="Gene3D" id="3.30.1360.40">
    <property type="match status" value="1"/>
</dbReference>
<dbReference type="eggNOG" id="COG1438">
    <property type="taxonomic scope" value="Bacteria"/>
</dbReference>